<accession>A0A0A5HW15</accession>
<organism evidence="1 2">
    <name type="scientific">Photobacterium sp. (strain ATCC 43367)</name>
    <dbReference type="NCBI Taxonomy" id="379097"/>
    <lineage>
        <taxon>Bacteria</taxon>
        <taxon>Pseudomonadati</taxon>
        <taxon>Pseudomonadota</taxon>
        <taxon>Gammaproteobacteria</taxon>
        <taxon>Vibrionales</taxon>
        <taxon>Vibrionaceae</taxon>
        <taxon>Vibrio</taxon>
        <taxon>Vibrio oreintalis group</taxon>
    </lineage>
</organism>
<dbReference type="Proteomes" id="UP000030451">
    <property type="component" value="Unassembled WGS sequence"/>
</dbReference>
<protein>
    <submittedName>
        <fullName evidence="1">Uncharacterized protein</fullName>
    </submittedName>
</protein>
<gene>
    <name evidence="1" type="ORF">NM06_15865</name>
</gene>
<dbReference type="OrthoDB" id="5904968at2"/>
<evidence type="ECO:0000313" key="2">
    <source>
        <dbReference type="Proteomes" id="UP000030451"/>
    </source>
</evidence>
<dbReference type="AlphaFoldDB" id="A0A0A5HW15"/>
<name>A0A0A5HW15_PHOS4</name>
<reference evidence="1 2" key="1">
    <citation type="submission" date="2014-10" db="EMBL/GenBank/DDBJ databases">
        <title>Genome sequencing of Vibrio sinaloensis T08.</title>
        <authorList>
            <person name="Chan K.-G."/>
            <person name="Mohamad N.I."/>
        </authorList>
    </citation>
    <scope>NUCLEOTIDE SEQUENCE [LARGE SCALE GENOMIC DNA]</scope>
    <source>
        <strain evidence="1 2">T08</strain>
    </source>
</reference>
<comment type="caution">
    <text evidence="1">The sequence shown here is derived from an EMBL/GenBank/DDBJ whole genome shotgun (WGS) entry which is preliminary data.</text>
</comment>
<evidence type="ECO:0000313" key="1">
    <source>
        <dbReference type="EMBL" id="KGY07701.1"/>
    </source>
</evidence>
<sequence length="108" mass="12069">MKSLSIQECQRDLAALDAADQLTANVENEVKKLKEMDMSKLMSKATKMLMTGSFSLEALGLAPNFFEQIEQLTKLNNVARKKYRAHVTANLNQLDGIEEAQVVEDGHE</sequence>
<dbReference type="RefSeq" id="WP_038192049.1">
    <property type="nucleotide sequence ID" value="NZ_JRWP01000040.1"/>
</dbReference>
<dbReference type="EMBL" id="JRWP01000040">
    <property type="protein sequence ID" value="KGY07701.1"/>
    <property type="molecule type" value="Genomic_DNA"/>
</dbReference>
<proteinExistence type="predicted"/>